<keyword evidence="7" id="KW-1185">Reference proteome</keyword>
<dbReference type="SMART" id="SM00824">
    <property type="entry name" value="PKS_TE"/>
    <property type="match status" value="1"/>
</dbReference>
<feature type="region of interest" description="Disordered" evidence="4">
    <location>
        <begin position="1"/>
        <end position="33"/>
    </location>
</feature>
<evidence type="ECO:0000313" key="6">
    <source>
        <dbReference type="EMBL" id="MBL1098418.1"/>
    </source>
</evidence>
<dbReference type="InterPro" id="IPR036736">
    <property type="entry name" value="ACP-like_sf"/>
</dbReference>
<dbReference type="RefSeq" id="WP_201875834.1">
    <property type="nucleotide sequence ID" value="NZ_JAERRF010000009.1"/>
</dbReference>
<dbReference type="Proteomes" id="UP000634229">
    <property type="component" value="Unassembled WGS sequence"/>
</dbReference>
<feature type="compositionally biased region" description="Low complexity" evidence="4">
    <location>
        <begin position="1"/>
        <end position="28"/>
    </location>
</feature>
<gene>
    <name evidence="6" type="ORF">JK363_17450</name>
</gene>
<proteinExistence type="predicted"/>
<evidence type="ECO:0000256" key="2">
    <source>
        <dbReference type="ARBA" id="ARBA00022450"/>
    </source>
</evidence>
<dbReference type="InterPro" id="IPR020802">
    <property type="entry name" value="TesA-like"/>
</dbReference>
<dbReference type="InterPro" id="IPR020806">
    <property type="entry name" value="PKS_PP-bd"/>
</dbReference>
<dbReference type="Pfam" id="PF00501">
    <property type="entry name" value="AMP-binding"/>
    <property type="match status" value="1"/>
</dbReference>
<dbReference type="InterPro" id="IPR001242">
    <property type="entry name" value="Condensation_dom"/>
</dbReference>
<dbReference type="Gene3D" id="3.30.559.10">
    <property type="entry name" value="Chloramphenicol acetyltransferase-like domain"/>
    <property type="match status" value="1"/>
</dbReference>
<dbReference type="InterPro" id="IPR023213">
    <property type="entry name" value="CAT-like_dom_sf"/>
</dbReference>
<dbReference type="Pfam" id="PF00975">
    <property type="entry name" value="Thioesterase"/>
    <property type="match status" value="1"/>
</dbReference>
<dbReference type="NCBIfam" id="TIGR01733">
    <property type="entry name" value="AA-adenyl-dom"/>
    <property type="match status" value="1"/>
</dbReference>
<evidence type="ECO:0000256" key="1">
    <source>
        <dbReference type="ARBA" id="ARBA00001957"/>
    </source>
</evidence>
<dbReference type="InterPro" id="IPR001031">
    <property type="entry name" value="Thioesterase"/>
</dbReference>
<evidence type="ECO:0000259" key="5">
    <source>
        <dbReference type="PROSITE" id="PS50075"/>
    </source>
</evidence>
<dbReference type="CDD" id="cd05930">
    <property type="entry name" value="A_NRPS"/>
    <property type="match status" value="1"/>
</dbReference>
<reference evidence="6 7" key="1">
    <citation type="submission" date="2021-01" db="EMBL/GenBank/DDBJ databases">
        <title>WGS of actinomycetes isolated from Thailand.</title>
        <authorList>
            <person name="Thawai C."/>
        </authorList>
    </citation>
    <scope>NUCLEOTIDE SEQUENCE [LARGE SCALE GENOMIC DNA]</scope>
    <source>
        <strain evidence="6 7">CA1R205</strain>
    </source>
</reference>
<dbReference type="SUPFAM" id="SSF47336">
    <property type="entry name" value="ACP-like"/>
    <property type="match status" value="1"/>
</dbReference>
<dbReference type="Gene3D" id="3.30.300.30">
    <property type="match status" value="1"/>
</dbReference>
<dbReference type="InterPro" id="IPR020845">
    <property type="entry name" value="AMP-binding_CS"/>
</dbReference>
<dbReference type="SUPFAM" id="SSF52777">
    <property type="entry name" value="CoA-dependent acyltransferases"/>
    <property type="match status" value="2"/>
</dbReference>
<sequence>MTSLPSSASSAEAAPVSQPSSAPSNSEARLADRPPLSFGQRRLWALSQREGASAAYNEPMAFRLRGPLDRTVLGRALDTLTTRHEALRTRLVPFEGEAYQQVDPADIGFALTVDDLTGCPDAEERLADLLYRETVVPFDMAAEPLARGRLVVLGPDHHVIVLTVHHAMFDGWSRSMMLRETGALYSALLRGEPDPLPPARWQYTDFTRWQRTWMAGEEPVAQEEYWAGKLAGVPPLLELPTDRPRPAEQDHTGDRVHLEIGPELTSALKAVTKEHQGSLFSTLLTGWSIVLSRLSGQQDLVVGAPTANRRRGDVGGIMGFVVNTLALRVELADAPTGSALLRQVRATVRAGVQNVDLPFERVVELVNPPRSAAHTPLFQTMLAWVPPMEKMMELPGVTVRLLPMPFAPAKFDLVLALEEADGRIVGDLDYATALFDREAVERHVRYLVRVLEQLAREPGRPVTEYALLDEAETAELLADWDATGAPADANATVPGVARRTERTAEPAGLVQRFEARVRSAPAATAVVDGDRRLTYAELDRRANRLAHSLIARGVRPDQVVALHVGRSAELVVGVLGILKAGAGWLPLDPGQPAERLAAMVADAQPALVLTDRQGTPDDWHPLTAVEAEGERDSTPGIAVPSAHLAYVIYTSGSTGRPKGVAVTHGNVVNLFDQWLARFGATPGEATSAWSSIGFDASVHELLLPLTTGAEVHLVPEELRGDPAALMRWLGEHRVVQAFLPPAYVRWIDEDPKVRLAGLALRQVLTGVEPLPEAALHRMASALPGLRICFGYGPTETTLYSTAYVDPRPLDRPCPIGRPLPGTRLYLLDERMRPVPPGVVGEVYIGGASVARGYLNQPELTAERFRSDPFVTGGRIYRTGDLARRLPDGNAEFVGRRDDQIKLRGFRIEPGEVEAALLALSGVREAAILVDRDPAGEPRLVAGIGRGEAQSRQPHEWRAALAERLPDYMIPAVFVELPALPLNRSGKLDRAALLERARAALPAQVNTTTPRDHVEMRLRRIWSRLLLHPDIGIADNFFDVGGTSISAIKMAHAIGEEFGETPPIREVIRHPTIEALAERLRRGASGAPDTNLIEFRAGAGRRRLICVHPAGGTAFCYLPLAGALPEDIGVWGIQAPGINAHEAPLPTVEAMAQAYVELIDPRPDESLLLCGLSYGGLIAHEMGRRLAPAGHSRLSVVLLDTQASDDPAERAAIQPVAYEEFTEKLVRFNGMYPGIKADQLSRYFETYNHSRMTARAHQPRPTTARLTLIEAATDGRGASGPHPTREFWQRRAGAGLAVVPLDCGHWELLEGAQVSAVAEVIVAELARLDTAAPARPAVPSVALEL</sequence>
<dbReference type="InterPro" id="IPR010071">
    <property type="entry name" value="AA_adenyl_dom"/>
</dbReference>
<protein>
    <submittedName>
        <fullName evidence="6">Amino acid adenylation domain-containing protein</fullName>
    </submittedName>
</protein>
<dbReference type="SUPFAM" id="SSF53474">
    <property type="entry name" value="alpha/beta-Hydrolases"/>
    <property type="match status" value="1"/>
</dbReference>
<keyword evidence="3" id="KW-0597">Phosphoprotein</keyword>
<dbReference type="SMART" id="SM00823">
    <property type="entry name" value="PKS_PP"/>
    <property type="match status" value="1"/>
</dbReference>
<dbReference type="InterPro" id="IPR045851">
    <property type="entry name" value="AMP-bd_C_sf"/>
</dbReference>
<feature type="domain" description="Carrier" evidence="5">
    <location>
        <begin position="1008"/>
        <end position="1083"/>
    </location>
</feature>
<dbReference type="InterPro" id="IPR000873">
    <property type="entry name" value="AMP-dep_synth/lig_dom"/>
</dbReference>
<dbReference type="PROSITE" id="PS00455">
    <property type="entry name" value="AMP_BINDING"/>
    <property type="match status" value="1"/>
</dbReference>
<dbReference type="PANTHER" id="PTHR45527">
    <property type="entry name" value="NONRIBOSOMAL PEPTIDE SYNTHETASE"/>
    <property type="match status" value="1"/>
</dbReference>
<keyword evidence="2" id="KW-0596">Phosphopantetheine</keyword>
<dbReference type="PROSITE" id="PS50075">
    <property type="entry name" value="CARRIER"/>
    <property type="match status" value="1"/>
</dbReference>
<dbReference type="InterPro" id="IPR025110">
    <property type="entry name" value="AMP-bd_C"/>
</dbReference>
<accession>A0ABS1NEB3</accession>
<dbReference type="Gene3D" id="1.10.1200.10">
    <property type="entry name" value="ACP-like"/>
    <property type="match status" value="1"/>
</dbReference>
<comment type="cofactor">
    <cofactor evidence="1">
        <name>pantetheine 4'-phosphate</name>
        <dbReference type="ChEBI" id="CHEBI:47942"/>
    </cofactor>
</comment>
<dbReference type="EMBL" id="JAERRF010000009">
    <property type="protein sequence ID" value="MBL1098418.1"/>
    <property type="molecule type" value="Genomic_DNA"/>
</dbReference>
<dbReference type="Gene3D" id="3.30.559.30">
    <property type="entry name" value="Nonribosomal peptide synthetase, condensation domain"/>
    <property type="match status" value="1"/>
</dbReference>
<dbReference type="Pfam" id="PF13193">
    <property type="entry name" value="AMP-binding_C"/>
    <property type="match status" value="1"/>
</dbReference>
<comment type="caution">
    <text evidence="6">The sequence shown here is derived from an EMBL/GenBank/DDBJ whole genome shotgun (WGS) entry which is preliminary data.</text>
</comment>
<dbReference type="Gene3D" id="3.40.50.980">
    <property type="match status" value="2"/>
</dbReference>
<dbReference type="PANTHER" id="PTHR45527:SF1">
    <property type="entry name" value="FATTY ACID SYNTHASE"/>
    <property type="match status" value="1"/>
</dbReference>
<dbReference type="Gene3D" id="2.30.38.10">
    <property type="entry name" value="Luciferase, Domain 3"/>
    <property type="match status" value="1"/>
</dbReference>
<dbReference type="InterPro" id="IPR029058">
    <property type="entry name" value="AB_hydrolase_fold"/>
</dbReference>
<dbReference type="Pfam" id="PF00550">
    <property type="entry name" value="PP-binding"/>
    <property type="match status" value="1"/>
</dbReference>
<dbReference type="Gene3D" id="3.40.50.1820">
    <property type="entry name" value="alpha/beta hydrolase"/>
    <property type="match status" value="1"/>
</dbReference>
<name>A0ABS1NEB3_9ACTN</name>
<evidence type="ECO:0000256" key="4">
    <source>
        <dbReference type="SAM" id="MobiDB-lite"/>
    </source>
</evidence>
<organism evidence="6 7">
    <name type="scientific">Streptomyces coffeae</name>
    <dbReference type="NCBI Taxonomy" id="621382"/>
    <lineage>
        <taxon>Bacteria</taxon>
        <taxon>Bacillati</taxon>
        <taxon>Actinomycetota</taxon>
        <taxon>Actinomycetes</taxon>
        <taxon>Kitasatosporales</taxon>
        <taxon>Streptomycetaceae</taxon>
        <taxon>Streptomyces</taxon>
    </lineage>
</organism>
<evidence type="ECO:0000256" key="3">
    <source>
        <dbReference type="ARBA" id="ARBA00022553"/>
    </source>
</evidence>
<dbReference type="Pfam" id="PF00668">
    <property type="entry name" value="Condensation"/>
    <property type="match status" value="1"/>
</dbReference>
<evidence type="ECO:0000313" key="7">
    <source>
        <dbReference type="Proteomes" id="UP000634229"/>
    </source>
</evidence>
<dbReference type="CDD" id="cd19531">
    <property type="entry name" value="LCL_NRPS-like"/>
    <property type="match status" value="1"/>
</dbReference>
<dbReference type="InterPro" id="IPR009081">
    <property type="entry name" value="PP-bd_ACP"/>
</dbReference>
<dbReference type="SUPFAM" id="SSF56801">
    <property type="entry name" value="Acetyl-CoA synthetase-like"/>
    <property type="match status" value="1"/>
</dbReference>